<accession>A0ABR6C339</accession>
<dbReference type="SUPFAM" id="SSF52218">
    <property type="entry name" value="Flavoproteins"/>
    <property type="match status" value="1"/>
</dbReference>
<feature type="domain" description="NADPH-dependent FMN reductase-like" evidence="1">
    <location>
        <begin position="40"/>
        <end position="179"/>
    </location>
</feature>
<dbReference type="InterPro" id="IPR029039">
    <property type="entry name" value="Flavoprotein-like_sf"/>
</dbReference>
<evidence type="ECO:0000313" key="2">
    <source>
        <dbReference type="EMBL" id="MBA9019394.1"/>
    </source>
</evidence>
<name>A0ABR6C339_9HYPH</name>
<dbReference type="Proteomes" id="UP000587524">
    <property type="component" value="Unassembled WGS sequence"/>
</dbReference>
<dbReference type="InterPro" id="IPR005025">
    <property type="entry name" value="FMN_Rdtase-like_dom"/>
</dbReference>
<dbReference type="GO" id="GO:0052873">
    <property type="term" value="F:FMN reductase (NADPH) activity"/>
    <property type="evidence" value="ECO:0007669"/>
    <property type="project" value="UniProtKB-EC"/>
</dbReference>
<keyword evidence="3" id="KW-1185">Reference proteome</keyword>
<dbReference type="Gene3D" id="3.40.50.360">
    <property type="match status" value="1"/>
</dbReference>
<dbReference type="PANTHER" id="PTHR30543">
    <property type="entry name" value="CHROMATE REDUCTASE"/>
    <property type="match status" value="1"/>
</dbReference>
<proteinExistence type="predicted"/>
<dbReference type="InterPro" id="IPR050712">
    <property type="entry name" value="NAD(P)H-dep_reductase"/>
</dbReference>
<keyword evidence="2" id="KW-0560">Oxidoreductase</keyword>
<reference evidence="2 3" key="1">
    <citation type="submission" date="2020-08" db="EMBL/GenBank/DDBJ databases">
        <title>Genomic Encyclopedia of Type Strains, Phase IV (KMG-IV): sequencing the most valuable type-strain genomes for metagenomic binning, comparative biology and taxonomic classification.</title>
        <authorList>
            <person name="Goeker M."/>
        </authorList>
    </citation>
    <scope>NUCLEOTIDE SEQUENCE [LARGE SCALE GENOMIC DNA]</scope>
    <source>
        <strain evidence="2 3">DSM 17455</strain>
    </source>
</reference>
<gene>
    <name evidence="2" type="ORF">HNQ97_001385</name>
</gene>
<organism evidence="2 3">
    <name type="scientific">Aminobacter ciceronei</name>
    <dbReference type="NCBI Taxonomy" id="150723"/>
    <lineage>
        <taxon>Bacteria</taxon>
        <taxon>Pseudomonadati</taxon>
        <taxon>Pseudomonadota</taxon>
        <taxon>Alphaproteobacteria</taxon>
        <taxon>Hyphomicrobiales</taxon>
        <taxon>Phyllobacteriaceae</taxon>
        <taxon>Aminobacter</taxon>
    </lineage>
</organism>
<sequence>MPKPDRLVRKGHLPLNAVVCLLKAETEMPQEDRMAARPLIVGIGGTTRNGSSSEQLLHRALAAAQAAGADTLAFSGEGLVFPIYGTVTPGAAELAFVETLRRADGVVVASPGYHGSVSGMVKNALDYVEELRGDIRPYLEGRPVGLIAAAAGWQAGGSTLQHLRSIVHALRGWPTPLGVIANSSLPGCDCGDQIALMVNQVLNFADAFGMGKASMAAPLQSRIVA</sequence>
<evidence type="ECO:0000259" key="1">
    <source>
        <dbReference type="Pfam" id="PF03358"/>
    </source>
</evidence>
<protein>
    <submittedName>
        <fullName evidence="2">FMN reductase</fullName>
        <ecNumber evidence="2">1.5.1.38</ecNumber>
    </submittedName>
</protein>
<dbReference type="EMBL" id="JACJHZ010000005">
    <property type="protein sequence ID" value="MBA9019394.1"/>
    <property type="molecule type" value="Genomic_DNA"/>
</dbReference>
<dbReference type="PANTHER" id="PTHR30543:SF21">
    <property type="entry name" value="NAD(P)H-DEPENDENT FMN REDUCTASE LOT6"/>
    <property type="match status" value="1"/>
</dbReference>
<evidence type="ECO:0000313" key="3">
    <source>
        <dbReference type="Proteomes" id="UP000587524"/>
    </source>
</evidence>
<dbReference type="EC" id="1.5.1.38" evidence="2"/>
<comment type="caution">
    <text evidence="2">The sequence shown here is derived from an EMBL/GenBank/DDBJ whole genome shotgun (WGS) entry which is preliminary data.</text>
</comment>
<dbReference type="Pfam" id="PF03358">
    <property type="entry name" value="FMN_red"/>
    <property type="match status" value="1"/>
</dbReference>